<reference evidence="2 3" key="1">
    <citation type="submission" date="2019-03" db="EMBL/GenBank/DDBJ databases">
        <title>Genomics of glacier-inhabiting Cryobacterium strains.</title>
        <authorList>
            <person name="Liu Q."/>
            <person name="Xin Y.-H."/>
        </authorList>
    </citation>
    <scope>NUCLEOTIDE SEQUENCE [LARGE SCALE GENOMIC DNA]</scope>
    <source>
        <strain evidence="2 3">MDT1-3</strain>
    </source>
</reference>
<proteinExistence type="predicted"/>
<gene>
    <name evidence="2" type="ORF">E3O19_03410</name>
</gene>
<feature type="signal peptide" evidence="1">
    <location>
        <begin position="1"/>
        <end position="25"/>
    </location>
</feature>
<dbReference type="OrthoDB" id="9764271at2"/>
<name>A0A4R8WW37_9MICO</name>
<evidence type="ECO:0000313" key="3">
    <source>
        <dbReference type="Proteomes" id="UP000298412"/>
    </source>
</evidence>
<comment type="caution">
    <text evidence="2">The sequence shown here is derived from an EMBL/GenBank/DDBJ whole genome shotgun (WGS) entry which is preliminary data.</text>
</comment>
<evidence type="ECO:0000313" key="2">
    <source>
        <dbReference type="EMBL" id="TFC19196.1"/>
    </source>
</evidence>
<evidence type="ECO:0008006" key="4">
    <source>
        <dbReference type="Google" id="ProtNLM"/>
    </source>
</evidence>
<keyword evidence="1" id="KW-0732">Signal</keyword>
<dbReference type="EMBL" id="SOFP01000013">
    <property type="protein sequence ID" value="TFC19196.1"/>
    <property type="molecule type" value="Genomic_DNA"/>
</dbReference>
<keyword evidence="3" id="KW-1185">Reference proteome</keyword>
<evidence type="ECO:0000256" key="1">
    <source>
        <dbReference type="SAM" id="SignalP"/>
    </source>
</evidence>
<accession>A0A4R8WW37</accession>
<organism evidence="2 3">
    <name type="scientific">Cryobacterium algoritolerans</name>
    <dbReference type="NCBI Taxonomy" id="1259184"/>
    <lineage>
        <taxon>Bacteria</taxon>
        <taxon>Bacillati</taxon>
        <taxon>Actinomycetota</taxon>
        <taxon>Actinomycetes</taxon>
        <taxon>Micrococcales</taxon>
        <taxon>Microbacteriaceae</taxon>
        <taxon>Cryobacterium</taxon>
    </lineage>
</organism>
<dbReference type="AlphaFoldDB" id="A0A4R8WW37"/>
<feature type="chain" id="PRO_5039238440" description="Hemagglutinin" evidence="1">
    <location>
        <begin position="26"/>
        <end position="690"/>
    </location>
</feature>
<dbReference type="Proteomes" id="UP000298412">
    <property type="component" value="Unassembled WGS sequence"/>
</dbReference>
<protein>
    <recommendedName>
        <fullName evidence="4">Hemagglutinin</fullName>
    </recommendedName>
</protein>
<sequence>MIAKAFRVLAAVVVASLISVLLVTAPQRADALSGSQFDPGYIISDSNFYTRDAMSQDQIQAFLNAQIGTCRNSLCLNVLRVDTPTTTLSFGTCATYPGEANESAARIIFKVQQACAISAKVLLVTLQKEQGLVTDSAPLASELRNALGQGCPDTAPCDSTYYGFFNQVYSAARQFAWYGNPQGSHTSIRVGNYNNVLFSPNACGSSSVLIKNGATAALYYYTPYQPNAAALANLGGTGDACSSYGNRNFWVYYTNWFGSPTGTGNPFGVVEGRAGGIGGVRIGGWAIDPDTSESIEVHVYVDGVGTRTVANATRTDVGRAYPGAGDAHGFNATIPVSSSGNHTVCVYAINAGRGSNVLLDCMNIVAQGGSPAGVLEGVSTSDGAVQVSGWAIDPDTASSIPVHVYVDSVGTAVVASGSRPDVGVSNPGYGDLHGFAANLPAGPGKHSICAYAINTGGGVNALLGCSTVTVFGEQGRAPFGVLEGVRGVTGGIEMSGWAIDPDTASSIAVHLYVDGASAAYRADKSRTDVGAAYPGYGDNHGYAETVVATPGSHQVCAYGINAGPGVHTLLGCSTVTVPGASGIVEKGRAPFGVLEGARGVTGGIEMSGWAIDPDTAAPVAVHLYVDSAGAAYLADKSRVDVGGAYPGYGDNHGFAELVPASPGAHRVCAYGINSGPGVNTLLGCSTVSVP</sequence>
<dbReference type="RefSeq" id="WP_134565253.1">
    <property type="nucleotide sequence ID" value="NZ_SOFP01000013.1"/>
</dbReference>